<sequence>MLSYARLHPHSASYSQQYVRDRIKHQSLPSIILKGHWIQALGFETDRKVEVSYQQGELIIRLAEE</sequence>
<keyword evidence="3" id="KW-1185">Reference proteome</keyword>
<comment type="caution">
    <text evidence="2">The sequence shown here is derived from an EMBL/GenBank/DDBJ whole genome shotgun (WGS) entry which is preliminary data.</text>
</comment>
<evidence type="ECO:0000313" key="3">
    <source>
        <dbReference type="Proteomes" id="UP000786875"/>
    </source>
</evidence>
<dbReference type="EMBL" id="JABBFO010000015">
    <property type="protein sequence ID" value="MBT0728275.1"/>
    <property type="molecule type" value="Genomic_DNA"/>
</dbReference>
<dbReference type="InterPro" id="IPR014944">
    <property type="entry name" value="Toxin_SymE-like"/>
</dbReference>
<reference evidence="2 3" key="1">
    <citation type="submission" date="2020-04" db="EMBL/GenBank/DDBJ databases">
        <title>Genome sequencing of Rosenbergiella species.</title>
        <authorList>
            <person name="Alvarez-Perez S."/>
            <person name="Lievens B."/>
        </authorList>
    </citation>
    <scope>NUCLEOTIDE SEQUENCE [LARGE SCALE GENOMIC DNA]</scope>
    <source>
        <strain evidence="2 3">CdVSA20.1</strain>
    </source>
</reference>
<proteinExistence type="predicted"/>
<gene>
    <name evidence="2" type="ORF">HGT73_12995</name>
</gene>
<feature type="domain" description="Toxin SymE-like" evidence="1">
    <location>
        <begin position="17"/>
        <end position="61"/>
    </location>
</feature>
<evidence type="ECO:0000313" key="2">
    <source>
        <dbReference type="EMBL" id="MBT0728275.1"/>
    </source>
</evidence>
<accession>A0ABS5T7D3</accession>
<dbReference type="Pfam" id="PF08845">
    <property type="entry name" value="SymE_toxin"/>
    <property type="match status" value="1"/>
</dbReference>
<name>A0ABS5T7D3_9GAMM</name>
<evidence type="ECO:0000259" key="1">
    <source>
        <dbReference type="Pfam" id="PF08845"/>
    </source>
</evidence>
<protein>
    <submittedName>
        <fullName evidence="2">Type I toxin-antitoxin system SymE family toxin</fullName>
    </submittedName>
</protein>
<dbReference type="Proteomes" id="UP000786875">
    <property type="component" value="Unassembled WGS sequence"/>
</dbReference>
<organism evidence="2 3">
    <name type="scientific">Rosenbergiella australiborealis</name>
    <dbReference type="NCBI Taxonomy" id="1544696"/>
    <lineage>
        <taxon>Bacteria</taxon>
        <taxon>Pseudomonadati</taxon>
        <taxon>Pseudomonadota</taxon>
        <taxon>Gammaproteobacteria</taxon>
        <taxon>Enterobacterales</taxon>
        <taxon>Erwiniaceae</taxon>
        <taxon>Rosenbergiella</taxon>
    </lineage>
</organism>